<evidence type="ECO:0000313" key="1">
    <source>
        <dbReference type="EMBL" id="KAI8525710.1"/>
    </source>
</evidence>
<sequence length="788" mass="87248">MFDNSLTGVLPSDIFNISTLKLLSFAMNYLTGHLPPSISGWSPNIREIYLGQNELSGTIPDSISNASKLYALDLADNSFTGFIPDKLCSSESLQTINFGWNYLTSKSSMSQPNSFNSLMKCKNLMMLVVSHNPLSDIVPVTIGNLSYLEIFRGDNCGIVGNIPGAIGNLSNLMTLSLQDNDLSGTIPATVGQSQKLQYLDWTGNKLQGSIPNTLCGLRNLAYLFLSGNQLYGSLPTCIGNLTFLRNLLVQSNGLTSVIPLSLWGIKDLLVLNLSSNSLSGELPPEIEKLNVAIVIDLSRNQLSGELSSSIGNLPNLAEFSLAQNRLQGPIPQSLGSLTSLEFLDLSQNNLSGTIPGSFEKLKYLKYLNLSFNKLEGEIPEHGPFTNLTARSFMSNKALCGMPRFQVPPCPHTHKRSTERKMLVLRYVLPIAASVILITLVLVFVLTRCRKRKATIPNQDNMFLVTTTRRFSYRELFQATSGFTEDKLLGKGSFSSVYKGTLSDGLTVAVKVFDLQIEGSLRSFDVECDVMRNTRHRNLIKVIGSCSNPDFKALVVDYMPNGTLERWLHNVPIYCLDILQRMNIMIDVASALEYLHHGHLTPVVHCDIKPSNVLLDEDMVAHLGDYGIAKLLRNQESTAQTITLATIGYIAPVLFVSNDQMVLRIEYGSEGIVSTKGDVYSYGILLLETFSRKKPADEMFVAEMSLRQWVKESLPCAVTEVIDAKLLMDDEHFTIKEHCVKSIMELAVSCCAESPEERVDMKDVLTTLTKTRVEFLKNTRAKTTQVVRI</sequence>
<evidence type="ECO:0000313" key="2">
    <source>
        <dbReference type="Proteomes" id="UP001062846"/>
    </source>
</evidence>
<protein>
    <submittedName>
        <fullName evidence="1">Uncharacterized protein</fullName>
    </submittedName>
</protein>
<organism evidence="1 2">
    <name type="scientific">Rhododendron molle</name>
    <name type="common">Chinese azalea</name>
    <name type="synonym">Azalea mollis</name>
    <dbReference type="NCBI Taxonomy" id="49168"/>
    <lineage>
        <taxon>Eukaryota</taxon>
        <taxon>Viridiplantae</taxon>
        <taxon>Streptophyta</taxon>
        <taxon>Embryophyta</taxon>
        <taxon>Tracheophyta</taxon>
        <taxon>Spermatophyta</taxon>
        <taxon>Magnoliopsida</taxon>
        <taxon>eudicotyledons</taxon>
        <taxon>Gunneridae</taxon>
        <taxon>Pentapetalae</taxon>
        <taxon>asterids</taxon>
        <taxon>Ericales</taxon>
        <taxon>Ericaceae</taxon>
        <taxon>Ericoideae</taxon>
        <taxon>Rhodoreae</taxon>
        <taxon>Rhododendron</taxon>
    </lineage>
</organism>
<dbReference type="Proteomes" id="UP001062846">
    <property type="component" value="Chromosome 13"/>
</dbReference>
<gene>
    <name evidence="1" type="ORF">RHMOL_Rhmol13G0250500</name>
</gene>
<name>A0ACC0LAQ8_RHOML</name>
<reference evidence="1" key="1">
    <citation type="submission" date="2022-02" db="EMBL/GenBank/DDBJ databases">
        <title>Plant Genome Project.</title>
        <authorList>
            <person name="Zhang R.-G."/>
        </authorList>
    </citation>
    <scope>NUCLEOTIDE SEQUENCE</scope>
    <source>
        <strain evidence="1">AT1</strain>
    </source>
</reference>
<keyword evidence="2" id="KW-1185">Reference proteome</keyword>
<proteinExistence type="predicted"/>
<comment type="caution">
    <text evidence="1">The sequence shown here is derived from an EMBL/GenBank/DDBJ whole genome shotgun (WGS) entry which is preliminary data.</text>
</comment>
<accession>A0ACC0LAQ8</accession>
<dbReference type="EMBL" id="CM046400">
    <property type="protein sequence ID" value="KAI8525710.1"/>
    <property type="molecule type" value="Genomic_DNA"/>
</dbReference>